<evidence type="ECO:0000256" key="4">
    <source>
        <dbReference type="SAM" id="MobiDB-lite"/>
    </source>
</evidence>
<proteinExistence type="inferred from homology"/>
<keyword evidence="1 6" id="KW-0346">Stress response</keyword>
<dbReference type="InterPro" id="IPR008978">
    <property type="entry name" value="HSP20-like_chaperone"/>
</dbReference>
<dbReference type="Gene3D" id="2.60.40.790">
    <property type="match status" value="1"/>
</dbReference>
<organism evidence="6">
    <name type="scientific">Zea mays</name>
    <name type="common">Maize</name>
    <dbReference type="NCBI Taxonomy" id="4577"/>
    <lineage>
        <taxon>Eukaryota</taxon>
        <taxon>Viridiplantae</taxon>
        <taxon>Streptophyta</taxon>
        <taxon>Embryophyta</taxon>
        <taxon>Tracheophyta</taxon>
        <taxon>Spermatophyta</taxon>
        <taxon>Magnoliopsida</taxon>
        <taxon>Liliopsida</taxon>
        <taxon>Poales</taxon>
        <taxon>Poaceae</taxon>
        <taxon>PACMAD clade</taxon>
        <taxon>Panicoideae</taxon>
        <taxon>Andropogonodae</taxon>
        <taxon>Andropogoneae</taxon>
        <taxon>Tripsacinae</taxon>
        <taxon>Zea</taxon>
    </lineage>
</organism>
<dbReference type="ExpressionAtlas" id="A0A3L6F6L4">
    <property type="expression patterns" value="baseline and differential"/>
</dbReference>
<evidence type="ECO:0000256" key="2">
    <source>
        <dbReference type="PROSITE-ProRule" id="PRU00285"/>
    </source>
</evidence>
<comment type="similarity">
    <text evidence="2 3">Belongs to the small heat shock protein (HSP20) family.</text>
</comment>
<sequence length="187" mass="20178">MSMLTSILGRKHQQPPPPPQQQQQQKGGGARTGTGAGAGTEAAAVEPVSIDIAEQGPLVDAITLAAFAAPALGLPPFATASMDWKETPTAHVFMADLPGLRRDEVKVEVEEERLLRISGQRQRAAEEKGDRWHRVERSSDRFVRTVRLPPNANTDGAQAALQDGVLTVTVPKDNDRKAYGRLITITN</sequence>
<feature type="domain" description="SHSP" evidence="5">
    <location>
        <begin position="68"/>
        <end position="187"/>
    </location>
</feature>
<evidence type="ECO:0000259" key="5">
    <source>
        <dbReference type="PROSITE" id="PS01031"/>
    </source>
</evidence>
<dbReference type="EMBL" id="NCVQ01000005">
    <property type="protein sequence ID" value="PWZ27941.1"/>
    <property type="molecule type" value="Genomic_DNA"/>
</dbReference>
<gene>
    <name evidence="6" type="primary">HSP18.9</name>
    <name evidence="6" type="ORF">Zm00014a_020239</name>
</gene>
<dbReference type="PANTHER" id="PTHR11527">
    <property type="entry name" value="HEAT-SHOCK PROTEIN 20 FAMILY MEMBER"/>
    <property type="match status" value="1"/>
</dbReference>
<evidence type="ECO:0000256" key="1">
    <source>
        <dbReference type="ARBA" id="ARBA00023016"/>
    </source>
</evidence>
<dbReference type="SUPFAM" id="SSF49764">
    <property type="entry name" value="HSP20-like chaperones"/>
    <property type="match status" value="1"/>
</dbReference>
<feature type="region of interest" description="Disordered" evidence="4">
    <location>
        <begin position="1"/>
        <end position="42"/>
    </location>
</feature>
<name>A0A3L6F6L4_MAIZE</name>
<feature type="compositionally biased region" description="Gly residues" evidence="4">
    <location>
        <begin position="26"/>
        <end position="38"/>
    </location>
</feature>
<evidence type="ECO:0000256" key="3">
    <source>
        <dbReference type="RuleBase" id="RU003616"/>
    </source>
</evidence>
<accession>A0A3L6F6L4</accession>
<dbReference type="InterPro" id="IPR002068">
    <property type="entry name" value="A-crystallin/Hsp20_dom"/>
</dbReference>
<dbReference type="Pfam" id="PF00011">
    <property type="entry name" value="HSP20"/>
    <property type="match status" value="1"/>
</dbReference>
<dbReference type="Proteomes" id="UP000251960">
    <property type="component" value="Chromosome 4"/>
</dbReference>
<comment type="caution">
    <text evidence="6">The sequence shown here is derived from an EMBL/GenBank/DDBJ whole genome shotgun (WGS) entry which is preliminary data.</text>
</comment>
<dbReference type="InterPro" id="IPR031107">
    <property type="entry name" value="Small_HSP"/>
</dbReference>
<reference evidence="6" key="1">
    <citation type="journal article" date="2018" name="Nat. Genet.">
        <title>Extensive intraspecific gene order and gene structural variations between Mo17 and other maize genomes.</title>
        <authorList>
            <person name="Sun S."/>
            <person name="Zhou Y."/>
            <person name="Chen J."/>
            <person name="Shi J."/>
            <person name="Zhao H."/>
            <person name="Zhao H."/>
            <person name="Song W."/>
            <person name="Zhang M."/>
            <person name="Cui Y."/>
            <person name="Dong X."/>
            <person name="Liu H."/>
            <person name="Ma X."/>
            <person name="Jiao Y."/>
            <person name="Wang B."/>
            <person name="Wei X."/>
            <person name="Stein J.C."/>
            <person name="Glaubitz J.C."/>
            <person name="Lu F."/>
            <person name="Yu G."/>
            <person name="Liang C."/>
            <person name="Fengler K."/>
            <person name="Li B."/>
            <person name="Rafalski A."/>
            <person name="Schnable P.S."/>
            <person name="Ware D.H."/>
            <person name="Buckler E.S."/>
            <person name="Lai J."/>
        </authorList>
    </citation>
    <scope>NUCLEOTIDE SEQUENCE [LARGE SCALE GENOMIC DNA]</scope>
    <source>
        <tissue evidence="6">Seedling</tissue>
    </source>
</reference>
<protein>
    <submittedName>
        <fullName evidence="6">Heat shock protein</fullName>
    </submittedName>
</protein>
<dbReference type="AlphaFoldDB" id="A0A3L6F6L4"/>
<evidence type="ECO:0000313" key="6">
    <source>
        <dbReference type="EMBL" id="PWZ27941.1"/>
    </source>
</evidence>
<dbReference type="CDD" id="cd06472">
    <property type="entry name" value="ACD_ScHsp26_like"/>
    <property type="match status" value="1"/>
</dbReference>
<dbReference type="PROSITE" id="PS01031">
    <property type="entry name" value="SHSP"/>
    <property type="match status" value="1"/>
</dbReference>